<dbReference type="GO" id="GO:0006310">
    <property type="term" value="P:DNA recombination"/>
    <property type="evidence" value="ECO:0007669"/>
    <property type="project" value="UniProtKB-KW"/>
</dbReference>
<dbReference type="Proteomes" id="UP001296776">
    <property type="component" value="Unassembled WGS sequence"/>
</dbReference>
<dbReference type="PROSITE" id="PS51900">
    <property type="entry name" value="CB"/>
    <property type="match status" value="1"/>
</dbReference>
<dbReference type="InterPro" id="IPR010998">
    <property type="entry name" value="Integrase_recombinase_N"/>
</dbReference>
<dbReference type="InterPro" id="IPR013762">
    <property type="entry name" value="Integrase-like_cat_sf"/>
</dbReference>
<evidence type="ECO:0000313" key="7">
    <source>
        <dbReference type="Proteomes" id="UP001296776"/>
    </source>
</evidence>
<dbReference type="InterPro" id="IPR004107">
    <property type="entry name" value="Integrase_SAM-like_N"/>
</dbReference>
<dbReference type="GO" id="GO:0003677">
    <property type="term" value="F:DNA binding"/>
    <property type="evidence" value="ECO:0007669"/>
    <property type="project" value="UniProtKB-UniRule"/>
</dbReference>
<dbReference type="InterPro" id="IPR044068">
    <property type="entry name" value="CB"/>
</dbReference>
<keyword evidence="2 4" id="KW-0238">DNA-binding</keyword>
<protein>
    <recommendedName>
        <fullName evidence="5">Core-binding (CB) domain-containing protein</fullName>
    </recommendedName>
</protein>
<accession>A0AAJ0U831</accession>
<dbReference type="SUPFAM" id="SSF56349">
    <property type="entry name" value="DNA breaking-rejoining enzymes"/>
    <property type="match status" value="1"/>
</dbReference>
<evidence type="ECO:0000313" key="6">
    <source>
        <dbReference type="EMBL" id="MBK1706937.1"/>
    </source>
</evidence>
<evidence type="ECO:0000256" key="2">
    <source>
        <dbReference type="ARBA" id="ARBA00023125"/>
    </source>
</evidence>
<dbReference type="GO" id="GO:0015074">
    <property type="term" value="P:DNA integration"/>
    <property type="evidence" value="ECO:0007669"/>
    <property type="project" value="UniProtKB-KW"/>
</dbReference>
<keyword evidence="3" id="KW-0233">DNA recombination</keyword>
<organism evidence="6 7">
    <name type="scientific">Halochromatium glycolicum</name>
    <dbReference type="NCBI Taxonomy" id="85075"/>
    <lineage>
        <taxon>Bacteria</taxon>
        <taxon>Pseudomonadati</taxon>
        <taxon>Pseudomonadota</taxon>
        <taxon>Gammaproteobacteria</taxon>
        <taxon>Chromatiales</taxon>
        <taxon>Chromatiaceae</taxon>
        <taxon>Halochromatium</taxon>
    </lineage>
</organism>
<dbReference type="AlphaFoldDB" id="A0AAJ0U831"/>
<feature type="domain" description="Core-binding (CB)" evidence="5">
    <location>
        <begin position="109"/>
        <end position="202"/>
    </location>
</feature>
<dbReference type="Gene3D" id="1.10.150.130">
    <property type="match status" value="1"/>
</dbReference>
<sequence length="261" mass="29453">MPASARRWYVQRAEDFVAAVRPKRLSEVSTEDITAFFPRYAREKRLNDWQFRQTVDALQLLLIDLAQAAAARAVDWEHLRESGRELEATHPTRAAAMTPDAAVEASPIYARSTVTQPLLKRLAMTLRAERYALRTEQTYVDWCHRFLQFCGTGGSDESLNTDALGAADVERFLAHLATARNVSASTQNQALNALVYLFRRVLRRPLDEMQFRRAQRPPRVPVVLTRDEVRALLAALSDTPQLLARLLYGTGMRLMEGGAAV</sequence>
<gene>
    <name evidence="6" type="ORF">CKO40_20945</name>
</gene>
<dbReference type="Pfam" id="PF13495">
    <property type="entry name" value="Phage_int_SAM_4"/>
    <property type="match status" value="1"/>
</dbReference>
<reference evidence="6" key="1">
    <citation type="submission" date="2017-08" db="EMBL/GenBank/DDBJ databases">
        <authorList>
            <person name="Imhoff J.F."/>
            <person name="Rahn T."/>
            <person name="Kuenzel S."/>
            <person name="Neulinger S.C."/>
        </authorList>
    </citation>
    <scope>NUCLEOTIDE SEQUENCE</scope>
    <source>
        <strain evidence="6">DSM 11080</strain>
    </source>
</reference>
<comment type="caution">
    <text evidence="6">The sequence shown here is derived from an EMBL/GenBank/DDBJ whole genome shotgun (WGS) entry which is preliminary data.</text>
</comment>
<reference evidence="6" key="2">
    <citation type="journal article" date="2020" name="Microorganisms">
        <title>Osmotic Adaptation and Compatible Solute Biosynthesis of Phototrophic Bacteria as Revealed from Genome Analyses.</title>
        <authorList>
            <person name="Imhoff J.F."/>
            <person name="Rahn T."/>
            <person name="Kunzel S."/>
            <person name="Keller A."/>
            <person name="Neulinger S.C."/>
        </authorList>
    </citation>
    <scope>NUCLEOTIDE SEQUENCE</scope>
    <source>
        <strain evidence="6">DSM 11080</strain>
    </source>
</reference>
<dbReference type="InterPro" id="IPR011010">
    <property type="entry name" value="DNA_brk_join_enz"/>
</dbReference>
<keyword evidence="7" id="KW-1185">Reference proteome</keyword>
<evidence type="ECO:0000256" key="4">
    <source>
        <dbReference type="PROSITE-ProRule" id="PRU01248"/>
    </source>
</evidence>
<dbReference type="EMBL" id="NRSJ01000057">
    <property type="protein sequence ID" value="MBK1706937.1"/>
    <property type="molecule type" value="Genomic_DNA"/>
</dbReference>
<evidence type="ECO:0000256" key="1">
    <source>
        <dbReference type="ARBA" id="ARBA00022908"/>
    </source>
</evidence>
<dbReference type="Gene3D" id="1.10.443.10">
    <property type="entry name" value="Intergrase catalytic core"/>
    <property type="match status" value="1"/>
</dbReference>
<evidence type="ECO:0000259" key="5">
    <source>
        <dbReference type="PROSITE" id="PS51900"/>
    </source>
</evidence>
<name>A0AAJ0U831_9GAMM</name>
<keyword evidence="1" id="KW-0229">DNA integration</keyword>
<evidence type="ECO:0000256" key="3">
    <source>
        <dbReference type="ARBA" id="ARBA00023172"/>
    </source>
</evidence>
<proteinExistence type="predicted"/>